<evidence type="ECO:0000313" key="2">
    <source>
        <dbReference type="EMBL" id="MEP0816487.1"/>
    </source>
</evidence>
<protein>
    <submittedName>
        <fullName evidence="2">Uncharacterized protein</fullName>
    </submittedName>
</protein>
<evidence type="ECO:0000313" key="3">
    <source>
        <dbReference type="Proteomes" id="UP001464891"/>
    </source>
</evidence>
<keyword evidence="3" id="KW-1185">Reference proteome</keyword>
<accession>A0ABV0J3Y0</accession>
<evidence type="ECO:0000256" key="1">
    <source>
        <dbReference type="SAM" id="SignalP"/>
    </source>
</evidence>
<name>A0ABV0J3Y0_9CYAN</name>
<dbReference type="Proteomes" id="UP001464891">
    <property type="component" value="Unassembled WGS sequence"/>
</dbReference>
<reference evidence="2 3" key="1">
    <citation type="submission" date="2022-04" db="EMBL/GenBank/DDBJ databases">
        <title>Positive selection, recombination, and allopatry shape intraspecific diversity of widespread and dominant cyanobacteria.</title>
        <authorList>
            <person name="Wei J."/>
            <person name="Shu W."/>
            <person name="Hu C."/>
        </authorList>
    </citation>
    <scope>NUCLEOTIDE SEQUENCE [LARGE SCALE GENOMIC DNA]</scope>
    <source>
        <strain evidence="2 3">GB2-A4</strain>
    </source>
</reference>
<gene>
    <name evidence="2" type="ORF">NC998_05185</name>
</gene>
<organism evidence="2 3">
    <name type="scientific">Trichocoleus desertorum GB2-A4</name>
    <dbReference type="NCBI Taxonomy" id="2933944"/>
    <lineage>
        <taxon>Bacteria</taxon>
        <taxon>Bacillati</taxon>
        <taxon>Cyanobacteriota</taxon>
        <taxon>Cyanophyceae</taxon>
        <taxon>Leptolyngbyales</taxon>
        <taxon>Trichocoleusaceae</taxon>
        <taxon>Trichocoleus</taxon>
    </lineage>
</organism>
<dbReference type="EMBL" id="JAMPKM010000002">
    <property type="protein sequence ID" value="MEP0816487.1"/>
    <property type="molecule type" value="Genomic_DNA"/>
</dbReference>
<sequence>MGMRFKGLVSLLVLATASTVFTSAAVAQEQVTVSDRISTETLNDAFTRVLYTNSGDFFREQGLLNQANIILGQGSIIRNSFPENRIIRDAKLINILYHDALKQQVSSDPVIRTIDLPTPYDTSVLVNPTIYVNRLTSDALPQGGELQFETLPPR</sequence>
<dbReference type="RefSeq" id="WP_190433869.1">
    <property type="nucleotide sequence ID" value="NZ_JAMPKM010000002.1"/>
</dbReference>
<keyword evidence="1" id="KW-0732">Signal</keyword>
<comment type="caution">
    <text evidence="2">The sequence shown here is derived from an EMBL/GenBank/DDBJ whole genome shotgun (WGS) entry which is preliminary data.</text>
</comment>
<feature type="signal peptide" evidence="1">
    <location>
        <begin position="1"/>
        <end position="27"/>
    </location>
</feature>
<feature type="chain" id="PRO_5045374343" evidence="1">
    <location>
        <begin position="28"/>
        <end position="154"/>
    </location>
</feature>
<proteinExistence type="predicted"/>